<keyword evidence="22" id="KW-1185">Reference proteome</keyword>
<dbReference type="EMBL" id="SFCI01000050">
    <property type="protein sequence ID" value="TFY83136.1"/>
    <property type="molecule type" value="Genomic_DNA"/>
</dbReference>
<dbReference type="InterPro" id="IPR038013">
    <property type="entry name" value="ALG11"/>
</dbReference>
<dbReference type="PANTHER" id="PTHR45919:SF1">
    <property type="entry name" value="GDP-MAN:MAN(3)GLCNAC(2)-PP-DOL ALPHA-1,2-MANNOSYLTRANSFERASE"/>
    <property type="match status" value="1"/>
</dbReference>
<evidence type="ECO:0000256" key="13">
    <source>
        <dbReference type="ARBA" id="ARBA00032515"/>
    </source>
</evidence>
<dbReference type="Pfam" id="PF00171">
    <property type="entry name" value="Aldedh"/>
    <property type="match status" value="1"/>
</dbReference>
<protein>
    <recommendedName>
        <fullName evidence="4">GDP-Man:Man(3)GlcNAc(2)-PP-Dol alpha-1,2-mannosyltransferase</fullName>
        <ecNumber evidence="3">2.4.1.131</ecNumber>
    </recommendedName>
    <alternativeName>
        <fullName evidence="12">Asparagine-linked glycosylation protein 11</fullName>
    </alternativeName>
    <alternativeName>
        <fullName evidence="13">Glycolipid 2-alpha-mannosyltransferase</fullName>
    </alternativeName>
</protein>
<evidence type="ECO:0000256" key="8">
    <source>
        <dbReference type="ARBA" id="ARBA00022824"/>
    </source>
</evidence>
<keyword evidence="11 17" id="KW-0472">Membrane</keyword>
<comment type="subcellular location">
    <subcellularLocation>
        <location evidence="1">Endoplasmic reticulum membrane</location>
        <topology evidence="1">Single-pass membrane protein</topology>
    </subcellularLocation>
</comment>
<dbReference type="OrthoDB" id="2276068at2759"/>
<evidence type="ECO:0000256" key="9">
    <source>
        <dbReference type="ARBA" id="ARBA00022989"/>
    </source>
</evidence>
<dbReference type="Proteomes" id="UP000298061">
    <property type="component" value="Unassembled WGS sequence"/>
</dbReference>
<dbReference type="GO" id="GO:0005789">
    <property type="term" value="C:endoplasmic reticulum membrane"/>
    <property type="evidence" value="ECO:0007669"/>
    <property type="project" value="UniProtKB-SubCell"/>
</dbReference>
<keyword evidence="6" id="KW-0808">Transferase</keyword>
<evidence type="ECO:0000313" key="21">
    <source>
        <dbReference type="EMBL" id="TFY83136.1"/>
    </source>
</evidence>
<dbReference type="InterPro" id="IPR016162">
    <property type="entry name" value="Ald_DH_N"/>
</dbReference>
<evidence type="ECO:0000313" key="22">
    <source>
        <dbReference type="Proteomes" id="UP000298061"/>
    </source>
</evidence>
<dbReference type="InterPro" id="IPR016163">
    <property type="entry name" value="Ald_DH_C"/>
</dbReference>
<keyword evidence="7 17" id="KW-0812">Transmembrane</keyword>
<dbReference type="Gene3D" id="3.40.309.10">
    <property type="entry name" value="Aldehyde Dehydrogenase, Chain A, domain 2"/>
    <property type="match status" value="1"/>
</dbReference>
<keyword evidence="10 16" id="KW-0560">Oxidoreductase</keyword>
<dbReference type="GO" id="GO:0004377">
    <property type="term" value="F:GDP-Man:Man(3)GlcNAc(2)-PP-Dol alpha-1,2-mannosyltransferase activity"/>
    <property type="evidence" value="ECO:0007669"/>
    <property type="project" value="UniProtKB-EC"/>
</dbReference>
<dbReference type="InterPro" id="IPR016161">
    <property type="entry name" value="Ald_DH/histidinol_DH"/>
</dbReference>
<evidence type="ECO:0000256" key="15">
    <source>
        <dbReference type="PROSITE-ProRule" id="PRU10007"/>
    </source>
</evidence>
<feature type="domain" description="ALG11 mannosyltransferase N-terminal" evidence="20">
    <location>
        <begin position="494"/>
        <end position="701"/>
    </location>
</feature>
<dbReference type="PANTHER" id="PTHR45919">
    <property type="entry name" value="GDP-MAN:MAN(3)GLCNAC(2)-PP-DOL ALPHA-1,2-MANNOSYLTRANSFERASE"/>
    <property type="match status" value="1"/>
</dbReference>
<keyword evidence="8" id="KW-0256">Endoplasmic reticulum</keyword>
<evidence type="ECO:0000259" key="18">
    <source>
        <dbReference type="Pfam" id="PF00171"/>
    </source>
</evidence>
<proteinExistence type="inferred from homology"/>
<evidence type="ECO:0000256" key="4">
    <source>
        <dbReference type="ARBA" id="ARBA00022018"/>
    </source>
</evidence>
<evidence type="ECO:0000256" key="1">
    <source>
        <dbReference type="ARBA" id="ARBA00004389"/>
    </source>
</evidence>
<evidence type="ECO:0000256" key="16">
    <source>
        <dbReference type="RuleBase" id="RU003345"/>
    </source>
</evidence>
<dbReference type="InterPro" id="IPR031814">
    <property type="entry name" value="ALG11_N"/>
</dbReference>
<dbReference type="SUPFAM" id="SSF53720">
    <property type="entry name" value="ALDH-like"/>
    <property type="match status" value="1"/>
</dbReference>
<dbReference type="InterPro" id="IPR015590">
    <property type="entry name" value="Aldehyde_DH_dom"/>
</dbReference>
<accession>A0A4Z0A7S3</accession>
<evidence type="ECO:0000256" key="2">
    <source>
        <dbReference type="ARBA" id="ARBA00004922"/>
    </source>
</evidence>
<evidence type="ECO:0000256" key="6">
    <source>
        <dbReference type="ARBA" id="ARBA00022679"/>
    </source>
</evidence>
<dbReference type="Pfam" id="PF00534">
    <property type="entry name" value="Glycos_transf_1"/>
    <property type="match status" value="1"/>
</dbReference>
<dbReference type="Pfam" id="PF15924">
    <property type="entry name" value="ALG11_N"/>
    <property type="match status" value="1"/>
</dbReference>
<feature type="transmembrane region" description="Helical" evidence="17">
    <location>
        <begin position="611"/>
        <end position="632"/>
    </location>
</feature>
<comment type="catalytic activity">
    <reaction evidence="14">
        <text>an alpha-D-Man-(1-&gt;3)-[alpha-D-Man-(1-&gt;6)]-beta-D-Man-(1-&gt;4)-beta-D-GlcNAc-(1-&gt;4)-alpha-D-GlcNAc-diphospho-di-trans,poly-cis-dolichol + 2 GDP-alpha-D-mannose = an alpha-D-Man-(1-&gt;2)-alpha-D-Man-(1-&gt;2)-alpha-D-Man-(1-&gt;3)-[alpha-D-Man-(1-&gt;6)]-beta-D-Man-(1-&gt;4)-beta-D-GlcNAc-(1-&gt;4)-alpha-D-GlcNAc-diphospho-di-trans,poly-cis-dolichol + 2 GDP + 2 H(+)</text>
        <dbReference type="Rhea" id="RHEA:29523"/>
        <dbReference type="Rhea" id="RHEA-COMP:19515"/>
        <dbReference type="Rhea" id="RHEA-COMP:19516"/>
        <dbReference type="ChEBI" id="CHEBI:15378"/>
        <dbReference type="ChEBI" id="CHEBI:57527"/>
        <dbReference type="ChEBI" id="CHEBI:58189"/>
        <dbReference type="ChEBI" id="CHEBI:132511"/>
        <dbReference type="ChEBI" id="CHEBI:132515"/>
        <dbReference type="EC" id="2.4.1.131"/>
    </reaction>
    <physiologicalReaction direction="left-to-right" evidence="14">
        <dbReference type="Rhea" id="RHEA:29524"/>
    </physiologicalReaction>
</comment>
<dbReference type="InterPro" id="IPR029510">
    <property type="entry name" value="Ald_DH_CS_GLU"/>
</dbReference>
<dbReference type="SUPFAM" id="SSF53756">
    <property type="entry name" value="UDP-Glycosyltransferase/glycogen phosphorylase"/>
    <property type="match status" value="1"/>
</dbReference>
<keyword evidence="9 17" id="KW-1133">Transmembrane helix</keyword>
<evidence type="ECO:0000256" key="10">
    <source>
        <dbReference type="ARBA" id="ARBA00023002"/>
    </source>
</evidence>
<evidence type="ECO:0000256" key="12">
    <source>
        <dbReference type="ARBA" id="ARBA00032060"/>
    </source>
</evidence>
<evidence type="ECO:0000259" key="19">
    <source>
        <dbReference type="Pfam" id="PF00534"/>
    </source>
</evidence>
<dbReference type="InterPro" id="IPR001296">
    <property type="entry name" value="Glyco_trans_1"/>
</dbReference>
<comment type="pathway">
    <text evidence="2">Protein modification; protein glycosylation.</text>
</comment>
<dbReference type="AlphaFoldDB" id="A0A4Z0A7S3"/>
<feature type="domain" description="Aldehyde dehydrogenase" evidence="18">
    <location>
        <begin position="21"/>
        <end position="452"/>
    </location>
</feature>
<comment type="similarity">
    <text evidence="16">Belongs to the aldehyde dehydrogenase family.</text>
</comment>
<dbReference type="Gene3D" id="3.40.50.2000">
    <property type="entry name" value="Glycogen Phosphorylase B"/>
    <property type="match status" value="1"/>
</dbReference>
<name>A0A4Z0A7S3_9AGAM</name>
<evidence type="ECO:0000256" key="3">
    <source>
        <dbReference type="ARBA" id="ARBA00012645"/>
    </source>
</evidence>
<feature type="transmembrane region" description="Helical" evidence="17">
    <location>
        <begin position="448"/>
        <end position="466"/>
    </location>
</feature>
<dbReference type="GO" id="GO:0006487">
    <property type="term" value="P:protein N-linked glycosylation"/>
    <property type="evidence" value="ECO:0007669"/>
    <property type="project" value="TreeGrafter"/>
</dbReference>
<evidence type="ECO:0000256" key="7">
    <source>
        <dbReference type="ARBA" id="ARBA00022692"/>
    </source>
</evidence>
<feature type="active site" evidence="15">
    <location>
        <position position="258"/>
    </location>
</feature>
<evidence type="ECO:0000259" key="20">
    <source>
        <dbReference type="Pfam" id="PF15924"/>
    </source>
</evidence>
<keyword evidence="5" id="KW-0328">Glycosyltransferase</keyword>
<dbReference type="PROSITE" id="PS00687">
    <property type="entry name" value="ALDEHYDE_DEHYDR_GLU"/>
    <property type="match status" value="1"/>
</dbReference>
<reference evidence="21 22" key="1">
    <citation type="submission" date="2019-02" db="EMBL/GenBank/DDBJ databases">
        <title>Genome sequencing of the rare red list fungi Hericium alpestre (H. flagellum).</title>
        <authorList>
            <person name="Buettner E."/>
            <person name="Kellner H."/>
        </authorList>
    </citation>
    <scope>NUCLEOTIDE SEQUENCE [LARGE SCALE GENOMIC DNA]</scope>
    <source>
        <strain evidence="21 22">DSM 108284</strain>
    </source>
</reference>
<evidence type="ECO:0000256" key="5">
    <source>
        <dbReference type="ARBA" id="ARBA00022676"/>
    </source>
</evidence>
<feature type="domain" description="Glycosyl transferase family 1" evidence="19">
    <location>
        <begin position="763"/>
        <end position="937"/>
    </location>
</feature>
<dbReference type="STRING" id="135208.A0A4Z0A7S3"/>
<comment type="caution">
    <text evidence="21">The sequence shown here is derived from an EMBL/GenBank/DDBJ whole genome shotgun (WGS) entry which is preliminary data.</text>
</comment>
<dbReference type="GO" id="GO:0016620">
    <property type="term" value="F:oxidoreductase activity, acting on the aldehyde or oxo group of donors, NAD or NADP as acceptor"/>
    <property type="evidence" value="ECO:0007669"/>
    <property type="project" value="InterPro"/>
</dbReference>
<evidence type="ECO:0000256" key="14">
    <source>
        <dbReference type="ARBA" id="ARBA00045065"/>
    </source>
</evidence>
<evidence type="ECO:0000256" key="17">
    <source>
        <dbReference type="SAM" id="Phobius"/>
    </source>
</evidence>
<organism evidence="21 22">
    <name type="scientific">Hericium alpestre</name>
    <dbReference type="NCBI Taxonomy" id="135208"/>
    <lineage>
        <taxon>Eukaryota</taxon>
        <taxon>Fungi</taxon>
        <taxon>Dikarya</taxon>
        <taxon>Basidiomycota</taxon>
        <taxon>Agaricomycotina</taxon>
        <taxon>Agaricomycetes</taxon>
        <taxon>Russulales</taxon>
        <taxon>Hericiaceae</taxon>
        <taxon>Hericium</taxon>
    </lineage>
</organism>
<dbReference type="EC" id="2.4.1.131" evidence="3"/>
<evidence type="ECO:0000256" key="11">
    <source>
        <dbReference type="ARBA" id="ARBA00023136"/>
    </source>
</evidence>
<sequence>MSPSTAPPVVPAIIDNKSFSSQDSTFTVQNPRTHAAASLCTSVSLETITHAIERANAAYPAWEATPLWARRDVLLRAADIMATTEWKEKVLQAMREETNSSPAWAAHNVVNAANNVRNVASMVNELKGETFPSNFPGGQAFVQRRALGVIYSVCAWNGPVPLTIRGVAIPLICGNAVLCRPSEYSPRVQLHVFMAFVEAGIPPGVIAYLPMSRSDTPALTPHIIGHPYVRKITFTGSDRVGTVINTLAAQHLKPCLLELGGKAPVVVFEDAPAAAVRVIISSSLLNAGQICMSTERVIVLGKGKLASLIAEIRQILHAAFAPGTESGLHWLGSLVGENDAPAERVRGLVRNAVDAGAEVVWPEAGYDAWVARMQGEDGVVAPCVVSGVKPGMDLWDRESFGPVVGLTVAESTEEALQLANATTYSLTAGVWTRDVYSAMGFARGLRTVHAMIYTPAFLIICLIAYVRNLRDGNKDKRNAIFKALGIPETETDKKKIVGFFHPYCNAGGGGERVLWTAIVLTQRAEPDVVSVVYSGDKGVTKEQIIEKVKANFDIALAPESLHFVFLQSRNWIEDSAWPHFTLAGQSIGSMYLAFEALCELIPDLYIDTMGYAFTFYVVAWLTGVPIGAYMHYPTISTSMLKRVENRTASYMNSGAISSSSILSSGKLLYYRIFMYYYAQALRHASFVMVNSSWTKNHVDSILTHSDVLLDVLHLPFTILTFIASLALSVLLPKVSHNSLPRTAPKKASIVYPSCDTRAMSAFPLEGRERIILSIAQFRPEKDHAAQLRSLHALFRKYGEYKAAGVKLVLVGGSRNEEDAKRVEGLRNLAKELEIEDYVEFAINAPYSQMLSYLSRASIGLSTMVDEHFGINVVEFMAAGLIPISHASGGPLNDIIVPYDGQPTGFHAKDPDSFAEALHTALTLSTEEDLAVRQRARSWAVSKFSESEFGKGWQASGWRQWL</sequence>
<dbReference type="Gene3D" id="3.40.605.10">
    <property type="entry name" value="Aldehyde Dehydrogenase, Chain A, domain 1"/>
    <property type="match status" value="1"/>
</dbReference>
<dbReference type="CDD" id="cd03806">
    <property type="entry name" value="GT4_ALG11-like"/>
    <property type="match status" value="1"/>
</dbReference>
<gene>
    <name evidence="21" type="ORF">EWM64_g876</name>
</gene>